<dbReference type="PANTHER" id="PTHR10361:SF24">
    <property type="entry name" value="P3 PROTEIN"/>
    <property type="match status" value="1"/>
</dbReference>
<evidence type="ECO:0000256" key="5">
    <source>
        <dbReference type="SAM" id="Phobius"/>
    </source>
</evidence>
<feature type="transmembrane region" description="Helical" evidence="5">
    <location>
        <begin position="67"/>
        <end position="87"/>
    </location>
</feature>
<evidence type="ECO:0000313" key="6">
    <source>
        <dbReference type="EMBL" id="OOV36598.1"/>
    </source>
</evidence>
<dbReference type="Pfam" id="PF01758">
    <property type="entry name" value="SBF"/>
    <property type="match status" value="1"/>
</dbReference>
<dbReference type="Gene3D" id="1.20.1530.20">
    <property type="match status" value="1"/>
</dbReference>
<evidence type="ECO:0000256" key="2">
    <source>
        <dbReference type="ARBA" id="ARBA00022692"/>
    </source>
</evidence>
<protein>
    <submittedName>
        <fullName evidence="6">Symporter</fullName>
    </submittedName>
</protein>
<proteinExistence type="predicted"/>
<feature type="transmembrane region" description="Helical" evidence="5">
    <location>
        <begin position="230"/>
        <end position="252"/>
    </location>
</feature>
<feature type="transmembrane region" description="Helical" evidence="5">
    <location>
        <begin position="170"/>
        <end position="190"/>
    </location>
</feature>
<dbReference type="Proteomes" id="UP000242590">
    <property type="component" value="Unassembled WGS sequence"/>
</dbReference>
<sequence length="286" mass="29845">MGQLIDVGLPLALAFIMFSLGLGLTIDDFVRVARQPRDFLVGIFSQMFLLPIVGFALASTWPLAPELALGVMLIAAVPGGVTSNALTAFAGGDVALSISLTAVTSVVSVVTVPLIVALSHHQLTGGDSLGDFSVTSTALKVFAIVTLPVILGLLTHHLAQPAARRLMPPARKLSMLLFVLVLVGAVLGQWSDVVPYFAQAGRVTLVLNVVMMSLAWAIARCLASGPKQRIAVTIECGLQNGTMAIAVGVLLFDGGLTVVPAATYSLTMFATALLYLGALRWKAKVA</sequence>
<feature type="transmembrane region" description="Helical" evidence="5">
    <location>
        <begin position="94"/>
        <end position="118"/>
    </location>
</feature>
<dbReference type="OrthoDB" id="9806785at2"/>
<accession>A0A1T1D769</accession>
<dbReference type="InterPro" id="IPR004710">
    <property type="entry name" value="Bilac:Na_transpt"/>
</dbReference>
<feature type="transmembrane region" description="Helical" evidence="5">
    <location>
        <begin position="196"/>
        <end position="218"/>
    </location>
</feature>
<feature type="transmembrane region" description="Helical" evidence="5">
    <location>
        <begin position="12"/>
        <end position="30"/>
    </location>
</feature>
<keyword evidence="4 5" id="KW-0472">Membrane</keyword>
<dbReference type="InterPro" id="IPR002657">
    <property type="entry name" value="BilAc:Na_symport/Acr3"/>
</dbReference>
<dbReference type="GO" id="GO:0016020">
    <property type="term" value="C:membrane"/>
    <property type="evidence" value="ECO:0007669"/>
    <property type="project" value="UniProtKB-SubCell"/>
</dbReference>
<keyword evidence="2 5" id="KW-0812">Transmembrane</keyword>
<reference evidence="6 7" key="1">
    <citation type="submission" date="2017-02" db="EMBL/GenBank/DDBJ databases">
        <title>Draft Genome Sequences of 'Candidatus Synechococcus spongiarum', Cyanobacterial Symbionts of the Mediterranean Sponge Aplysina aerophoba from two locations.</title>
        <authorList>
            <person name="Slaby B.M."/>
            <person name="Hentschel U."/>
        </authorList>
    </citation>
    <scope>NUCLEOTIDE SEQUENCE [LARGE SCALE GENOMIC DNA]</scope>
    <source>
        <strain evidence="6">LMB bulk15N</strain>
    </source>
</reference>
<feature type="transmembrane region" description="Helical" evidence="5">
    <location>
        <begin position="138"/>
        <end position="158"/>
    </location>
</feature>
<comment type="subcellular location">
    <subcellularLocation>
        <location evidence="1">Membrane</location>
        <topology evidence="1">Multi-pass membrane protein</topology>
    </subcellularLocation>
</comment>
<evidence type="ECO:0000313" key="7">
    <source>
        <dbReference type="Proteomes" id="UP000242590"/>
    </source>
</evidence>
<name>A0A1T1D769_9SYNE</name>
<keyword evidence="3 5" id="KW-1133">Transmembrane helix</keyword>
<dbReference type="EMBL" id="MWLE01000004">
    <property type="protein sequence ID" value="OOV36598.1"/>
    <property type="molecule type" value="Genomic_DNA"/>
</dbReference>
<comment type="caution">
    <text evidence="6">The sequence shown here is derived from an EMBL/GenBank/DDBJ whole genome shotgun (WGS) entry which is preliminary data.</text>
</comment>
<feature type="transmembrane region" description="Helical" evidence="5">
    <location>
        <begin position="39"/>
        <end position="61"/>
    </location>
</feature>
<dbReference type="RefSeq" id="WP_078231777.1">
    <property type="nucleotide sequence ID" value="NZ_MWLE01000004.1"/>
</dbReference>
<gene>
    <name evidence="6" type="ORF">BV53_00270</name>
</gene>
<feature type="transmembrane region" description="Helical" evidence="5">
    <location>
        <begin position="258"/>
        <end position="278"/>
    </location>
</feature>
<evidence type="ECO:0000256" key="4">
    <source>
        <dbReference type="ARBA" id="ARBA00023136"/>
    </source>
</evidence>
<dbReference type="PANTHER" id="PTHR10361">
    <property type="entry name" value="SODIUM-BILE ACID COTRANSPORTER"/>
    <property type="match status" value="1"/>
</dbReference>
<evidence type="ECO:0000256" key="1">
    <source>
        <dbReference type="ARBA" id="ARBA00004141"/>
    </source>
</evidence>
<evidence type="ECO:0000256" key="3">
    <source>
        <dbReference type="ARBA" id="ARBA00022989"/>
    </source>
</evidence>
<organism evidence="6 7">
    <name type="scientific">Candidatus Synechococcus spongiarum LMB bulk15N</name>
    <dbReference type="NCBI Taxonomy" id="1943583"/>
    <lineage>
        <taxon>Bacteria</taxon>
        <taxon>Bacillati</taxon>
        <taxon>Cyanobacteriota</taxon>
        <taxon>Cyanophyceae</taxon>
        <taxon>Synechococcales</taxon>
        <taxon>Synechococcaceae</taxon>
        <taxon>Synechococcus</taxon>
    </lineage>
</organism>
<dbReference type="InterPro" id="IPR038770">
    <property type="entry name" value="Na+/solute_symporter_sf"/>
</dbReference>
<dbReference type="AlphaFoldDB" id="A0A1T1D769"/>